<accession>A0A5J5BPE3</accession>
<organism evidence="3 4">
    <name type="scientific">Nyssa sinensis</name>
    <dbReference type="NCBI Taxonomy" id="561372"/>
    <lineage>
        <taxon>Eukaryota</taxon>
        <taxon>Viridiplantae</taxon>
        <taxon>Streptophyta</taxon>
        <taxon>Embryophyta</taxon>
        <taxon>Tracheophyta</taxon>
        <taxon>Spermatophyta</taxon>
        <taxon>Magnoliopsida</taxon>
        <taxon>eudicotyledons</taxon>
        <taxon>Gunneridae</taxon>
        <taxon>Pentapetalae</taxon>
        <taxon>asterids</taxon>
        <taxon>Cornales</taxon>
        <taxon>Nyssaceae</taxon>
        <taxon>Nyssa</taxon>
    </lineage>
</organism>
<gene>
    <name evidence="3" type="ORF">F0562_022585</name>
</gene>
<dbReference type="Pfam" id="PF01535">
    <property type="entry name" value="PPR"/>
    <property type="match status" value="2"/>
</dbReference>
<proteinExistence type="predicted"/>
<dbReference type="FunFam" id="1.25.40.10:FF:000196">
    <property type="entry name" value="Pentatricopeptide repeat-containing protein At4g14850"/>
    <property type="match status" value="1"/>
</dbReference>
<feature type="repeat" description="PPR" evidence="2">
    <location>
        <begin position="349"/>
        <end position="379"/>
    </location>
</feature>
<protein>
    <submittedName>
        <fullName evidence="3">Uncharacterized protein</fullName>
    </submittedName>
</protein>
<feature type="repeat" description="PPR" evidence="2">
    <location>
        <begin position="279"/>
        <end position="313"/>
    </location>
</feature>
<feature type="repeat" description="PPR" evidence="2">
    <location>
        <begin position="178"/>
        <end position="212"/>
    </location>
</feature>
<dbReference type="FunFam" id="1.25.40.10:FF:000343">
    <property type="entry name" value="Pentatricopeptide repeat-containing protein At3g58590"/>
    <property type="match status" value="1"/>
</dbReference>
<dbReference type="FunFam" id="1.25.40.10:FF:000442">
    <property type="entry name" value="Pentatricopeptide repeat-containing protein At3g49710"/>
    <property type="match status" value="1"/>
</dbReference>
<dbReference type="InterPro" id="IPR046848">
    <property type="entry name" value="E_motif"/>
</dbReference>
<feature type="repeat" description="PPR" evidence="2">
    <location>
        <begin position="81"/>
        <end position="115"/>
    </location>
</feature>
<dbReference type="Proteomes" id="UP000325577">
    <property type="component" value="Linkage Group LG11"/>
</dbReference>
<evidence type="ECO:0000256" key="2">
    <source>
        <dbReference type="PROSITE-ProRule" id="PRU00708"/>
    </source>
</evidence>
<keyword evidence="4" id="KW-1185">Reference proteome</keyword>
<dbReference type="EMBL" id="CM018034">
    <property type="protein sequence ID" value="KAA8544556.1"/>
    <property type="molecule type" value="Genomic_DNA"/>
</dbReference>
<evidence type="ECO:0000313" key="3">
    <source>
        <dbReference type="EMBL" id="KAA8544556.1"/>
    </source>
</evidence>
<keyword evidence="1" id="KW-0677">Repeat</keyword>
<dbReference type="OrthoDB" id="1882346at2759"/>
<evidence type="ECO:0000313" key="4">
    <source>
        <dbReference type="Proteomes" id="UP000325577"/>
    </source>
</evidence>
<dbReference type="PANTHER" id="PTHR47926:SF428">
    <property type="entry name" value="(WILD MALAYSIAN BANANA) HYPOTHETICAL PROTEIN"/>
    <property type="match status" value="1"/>
</dbReference>
<dbReference type="InterPro" id="IPR002885">
    <property type="entry name" value="PPR_rpt"/>
</dbReference>
<dbReference type="InterPro" id="IPR046960">
    <property type="entry name" value="PPR_At4g14850-like_plant"/>
</dbReference>
<reference evidence="3 4" key="1">
    <citation type="submission" date="2019-09" db="EMBL/GenBank/DDBJ databases">
        <title>A chromosome-level genome assembly of the Chinese tupelo Nyssa sinensis.</title>
        <authorList>
            <person name="Yang X."/>
            <person name="Kang M."/>
            <person name="Yang Y."/>
            <person name="Xiong H."/>
            <person name="Wang M."/>
            <person name="Zhang Z."/>
            <person name="Wang Z."/>
            <person name="Wu H."/>
            <person name="Ma T."/>
            <person name="Liu J."/>
            <person name="Xi Z."/>
        </authorList>
    </citation>
    <scope>NUCLEOTIDE SEQUENCE [LARGE SCALE GENOMIC DNA]</scope>
    <source>
        <strain evidence="3">J267</strain>
        <tissue evidence="3">Leaf</tissue>
    </source>
</reference>
<dbReference type="Gene3D" id="1.25.40.10">
    <property type="entry name" value="Tetratricopeptide repeat domain"/>
    <property type="match status" value="4"/>
</dbReference>
<name>A0A5J5BPE3_9ASTE</name>
<sequence>MYKAQSLHASLIKNGLLYNVYRCNLLLGSYIKFGAASDAHKLLHFIPHPNVVSYNTVLSGFFKSSLFTEALKIFDSAPKKDSQSWNIFISGCVQNQRLKEALTHFVKMRHSPIKPDNFTYSIVIPCCDFEFGQQVHGEVIKVGLDSDAFLGTNLLRMYSRVNDLNSARKVFDGMPRRDLVTWNALIACYSKYGMADASVELFQKLGREGILADEYTYAIVLNQFASCSQVFEAMQVHSLIIRNGFCSECYISNSLVNLYSKCGFVASAFLLFEEMPDQDVVSWTAIISGFSNSGHVKEAIWLFYKMQLAEVEPNSFTFGAVISMCSVSSALNKGKQFHGLILKFGLEADIVVGSAIVDVYSKCGGMDDALRVFRSMPERDIVSWNGIICGYAQNGETMEALKLYNEMMQSESSVITPNDVTFVGLLSACSHSEAEALMRAIPFKRDIVMRSALLGACKLHGNLQMARRIAEHLCIDEQWNSSNYVLLANSYTDIGGWCEALEVREVMDAREVQKVVGCSWVEIGSCMHSFISGDKLHPHIDAVCRTLQRLYLQTGGSYENELIFY</sequence>
<dbReference type="Pfam" id="PF13041">
    <property type="entry name" value="PPR_2"/>
    <property type="match status" value="4"/>
</dbReference>
<dbReference type="GO" id="GO:0003723">
    <property type="term" value="F:RNA binding"/>
    <property type="evidence" value="ECO:0007669"/>
    <property type="project" value="InterPro"/>
</dbReference>
<dbReference type="Pfam" id="PF20431">
    <property type="entry name" value="E_motif"/>
    <property type="match status" value="1"/>
</dbReference>
<dbReference type="InterPro" id="IPR011990">
    <property type="entry name" value="TPR-like_helical_dom_sf"/>
</dbReference>
<feature type="repeat" description="PPR" evidence="2">
    <location>
        <begin position="50"/>
        <end position="80"/>
    </location>
</feature>
<evidence type="ECO:0000256" key="1">
    <source>
        <dbReference type="ARBA" id="ARBA00022737"/>
    </source>
</evidence>
<dbReference type="GO" id="GO:0009451">
    <property type="term" value="P:RNA modification"/>
    <property type="evidence" value="ECO:0007669"/>
    <property type="project" value="InterPro"/>
</dbReference>
<feature type="repeat" description="PPR" evidence="2">
    <location>
        <begin position="380"/>
        <end position="414"/>
    </location>
</feature>
<dbReference type="PANTHER" id="PTHR47926">
    <property type="entry name" value="PENTATRICOPEPTIDE REPEAT-CONTAINING PROTEIN"/>
    <property type="match status" value="1"/>
</dbReference>
<dbReference type="AlphaFoldDB" id="A0A5J5BPE3"/>
<dbReference type="PROSITE" id="PS51375">
    <property type="entry name" value="PPR"/>
    <property type="match status" value="6"/>
</dbReference>
<dbReference type="FunFam" id="1.25.40.10:FF:000031">
    <property type="entry name" value="Pentatricopeptide repeat-containing protein mitochondrial"/>
    <property type="match status" value="1"/>
</dbReference>
<dbReference type="NCBIfam" id="TIGR00756">
    <property type="entry name" value="PPR"/>
    <property type="match status" value="5"/>
</dbReference>